<keyword evidence="3 5" id="KW-0378">Hydrolase</keyword>
<evidence type="ECO:0000259" key="7">
    <source>
        <dbReference type="PROSITE" id="PS50203"/>
    </source>
</evidence>
<evidence type="ECO:0000313" key="8">
    <source>
        <dbReference type="EMBL" id="KAF2501015.1"/>
    </source>
</evidence>
<evidence type="ECO:0000256" key="6">
    <source>
        <dbReference type="SAM" id="MobiDB-lite"/>
    </source>
</evidence>
<feature type="domain" description="Calpain catalytic" evidence="7">
    <location>
        <begin position="260"/>
        <end position="599"/>
    </location>
</feature>
<dbReference type="PANTHER" id="PTHR46143:SF1">
    <property type="entry name" value="CALPAIN-7"/>
    <property type="match status" value="1"/>
</dbReference>
<dbReference type="Gene3D" id="3.90.70.10">
    <property type="entry name" value="Cysteine proteinases"/>
    <property type="match status" value="1"/>
</dbReference>
<evidence type="ECO:0000313" key="9">
    <source>
        <dbReference type="Proteomes" id="UP000799750"/>
    </source>
</evidence>
<dbReference type="PANTHER" id="PTHR46143">
    <property type="entry name" value="CALPAIN-7"/>
    <property type="match status" value="1"/>
</dbReference>
<dbReference type="Gene3D" id="2.60.120.380">
    <property type="match status" value="1"/>
</dbReference>
<sequence>MTDRARERLETLVGEVKNQERYLATARTKDEALNHARLAAEFSFRAFELSAEKNEKADLKAKFETYLDRAERIKAANCWPLLTSGSILVNDSISPQSGNAFDDLSKVAANEPLPRAFVNKLTIGENSSLTKTISQPTHDIPIRASRSSSPPASKVEDSPLLLSDLSLEPRSLSLEKLDSIPPNGNALTYALFDVEHEVIVSSQVSALPSVQHTARLVDLKHQGNGSAPSMDVKPLKEPISSRTLTKKEQIILLKASRVNGFVFPPWKESPGPSEFVLENQAEPYLDAAELKLSSHQMDHFLSWARAKDALPPPSWFPGDRQNLVPTMRASRSVDLVQDAATDCSVVASLCAGIARTKRGHDSVFYPILWPRDQPSKRPKISPNGKYIVRLNFNGCWRKVIIDDRLPLSKTNRTLHVVDRKNSGLLWPALLEKAYLKVRGGYDFPGSNSCSDLWALTGWIPEQIYLQEGDLVPSQLWTRLYAAFLYGDVLVTLGTGKMAHRAERELGLEGQHSYVVLDMKETDQEKAFLVKNPWLDGKGWRGRRPSLDFLMEDSSPGGTYPRSIEATKSNAKNNPYPSTFWIGLDSVVQHFESLYLNWNTGLFSHRQDIHFSWDLAESSTAPGSVADHPQFSFTSDVGGIIWLVLSRHFRDTAVDAHDQSDAFNDGTVRSNQDKPTGDDPLKGYMNIYIYDRQGVRVFIKDNYIERGQYVNTPQSLLRWQCEPKSTYTLVIDQEDLLPSLYTFTLSAFSSSTIRLEQAWKKYPLEKRISGRWTTETAGGNTHSTKYFDNPQYSLTIGHHTPLAILIQTRDGRHPVHVKLVHGHGKRIHSIQSRNILVDSGEHRDGCALAEVHDAPPGTYTIICSMFEADQTEEFSLTVYSVSECHIRPIPRDGAGMVSTRLTDACFNSLVNKVAAPLVPRRIAGLTVIVKFLYARTTNTTAALGKDVKNRSPLRVLIETGRGPQKKTVASSDNGEFSDAGTVRIQSVDLRPDMLYDGDIWLVLERLTTPGSAIEERFTVEVLADAPQAFSAGLWRIWED</sequence>
<feature type="region of interest" description="Disordered" evidence="6">
    <location>
        <begin position="659"/>
        <end position="678"/>
    </location>
</feature>
<dbReference type="GO" id="GO:0006508">
    <property type="term" value="P:proteolysis"/>
    <property type="evidence" value="ECO:0007669"/>
    <property type="project" value="UniProtKB-KW"/>
</dbReference>
<organism evidence="8 9">
    <name type="scientific">Lophium mytilinum</name>
    <dbReference type="NCBI Taxonomy" id="390894"/>
    <lineage>
        <taxon>Eukaryota</taxon>
        <taxon>Fungi</taxon>
        <taxon>Dikarya</taxon>
        <taxon>Ascomycota</taxon>
        <taxon>Pezizomycotina</taxon>
        <taxon>Dothideomycetes</taxon>
        <taxon>Pleosporomycetidae</taxon>
        <taxon>Mytilinidiales</taxon>
        <taxon>Mytilinidiaceae</taxon>
        <taxon>Lophium</taxon>
    </lineage>
</organism>
<dbReference type="EMBL" id="MU004182">
    <property type="protein sequence ID" value="KAF2501015.1"/>
    <property type="molecule type" value="Genomic_DNA"/>
</dbReference>
<dbReference type="Proteomes" id="UP000799750">
    <property type="component" value="Unassembled WGS sequence"/>
</dbReference>
<feature type="active site" evidence="5">
    <location>
        <position position="343"/>
    </location>
</feature>
<protein>
    <submittedName>
        <fullName evidence="8">Calpain-like protease palB/rim-13</fullName>
    </submittedName>
</protein>
<dbReference type="Pfam" id="PF25435">
    <property type="entry name" value="PalB_C"/>
    <property type="match status" value="1"/>
</dbReference>
<proteinExistence type="inferred from homology"/>
<dbReference type="InterPro" id="IPR038765">
    <property type="entry name" value="Papain-like_cys_pep_sf"/>
</dbReference>
<feature type="compositionally biased region" description="Low complexity" evidence="6">
    <location>
        <begin position="142"/>
        <end position="157"/>
    </location>
</feature>
<dbReference type="InterPro" id="IPR022682">
    <property type="entry name" value="Calpain_domain_III"/>
</dbReference>
<evidence type="ECO:0000256" key="3">
    <source>
        <dbReference type="ARBA" id="ARBA00022801"/>
    </source>
</evidence>
<keyword evidence="2 5" id="KW-0645">Protease</keyword>
<accession>A0A6A6R891</accession>
<feature type="active site" evidence="5">
    <location>
        <position position="531"/>
    </location>
</feature>
<dbReference type="AlphaFoldDB" id="A0A6A6R891"/>
<dbReference type="SMART" id="SM00720">
    <property type="entry name" value="calpain_III"/>
    <property type="match status" value="1"/>
</dbReference>
<name>A0A6A6R891_9PEZI</name>
<evidence type="ECO:0000256" key="5">
    <source>
        <dbReference type="PROSITE-ProRule" id="PRU00239"/>
    </source>
</evidence>
<dbReference type="CDD" id="cd00044">
    <property type="entry name" value="CysPc"/>
    <property type="match status" value="1"/>
</dbReference>
<keyword evidence="9" id="KW-1185">Reference proteome</keyword>
<comment type="similarity">
    <text evidence="1">Belongs to the peptidase C2 family. PalB/RIM13 subfamily.</text>
</comment>
<dbReference type="InterPro" id="IPR051297">
    <property type="entry name" value="PalB/RIM13"/>
</dbReference>
<dbReference type="Pfam" id="PF00648">
    <property type="entry name" value="Peptidase_C2"/>
    <property type="match status" value="1"/>
</dbReference>
<dbReference type="InterPro" id="IPR036213">
    <property type="entry name" value="Calpain_III_sf"/>
</dbReference>
<dbReference type="SUPFAM" id="SSF49758">
    <property type="entry name" value="Calpain large subunit, middle domain (domain III)"/>
    <property type="match status" value="2"/>
</dbReference>
<dbReference type="SUPFAM" id="SSF54001">
    <property type="entry name" value="Cysteine proteinases"/>
    <property type="match status" value="1"/>
</dbReference>
<evidence type="ECO:0000256" key="4">
    <source>
        <dbReference type="ARBA" id="ARBA00022807"/>
    </source>
</evidence>
<evidence type="ECO:0000256" key="2">
    <source>
        <dbReference type="ARBA" id="ARBA00022670"/>
    </source>
</evidence>
<dbReference type="Pfam" id="PF01067">
    <property type="entry name" value="Calpain_III"/>
    <property type="match status" value="1"/>
</dbReference>
<dbReference type="SMART" id="SM00230">
    <property type="entry name" value="CysPc"/>
    <property type="match status" value="1"/>
</dbReference>
<reference evidence="8" key="1">
    <citation type="journal article" date="2020" name="Stud. Mycol.">
        <title>101 Dothideomycetes genomes: a test case for predicting lifestyles and emergence of pathogens.</title>
        <authorList>
            <person name="Haridas S."/>
            <person name="Albert R."/>
            <person name="Binder M."/>
            <person name="Bloem J."/>
            <person name="Labutti K."/>
            <person name="Salamov A."/>
            <person name="Andreopoulos B."/>
            <person name="Baker S."/>
            <person name="Barry K."/>
            <person name="Bills G."/>
            <person name="Bluhm B."/>
            <person name="Cannon C."/>
            <person name="Castanera R."/>
            <person name="Culley D."/>
            <person name="Daum C."/>
            <person name="Ezra D."/>
            <person name="Gonzalez J."/>
            <person name="Henrissat B."/>
            <person name="Kuo A."/>
            <person name="Liang C."/>
            <person name="Lipzen A."/>
            <person name="Lutzoni F."/>
            <person name="Magnuson J."/>
            <person name="Mondo S."/>
            <person name="Nolan M."/>
            <person name="Ohm R."/>
            <person name="Pangilinan J."/>
            <person name="Park H.-J."/>
            <person name="Ramirez L."/>
            <person name="Alfaro M."/>
            <person name="Sun H."/>
            <person name="Tritt A."/>
            <person name="Yoshinaga Y."/>
            <person name="Zwiers L.-H."/>
            <person name="Turgeon B."/>
            <person name="Goodwin S."/>
            <person name="Spatafora J."/>
            <person name="Crous P."/>
            <person name="Grigoriev I."/>
        </authorList>
    </citation>
    <scope>NUCLEOTIDE SEQUENCE</scope>
    <source>
        <strain evidence="8">CBS 269.34</strain>
    </source>
</reference>
<keyword evidence="4 5" id="KW-0788">Thiol protease</keyword>
<dbReference type="InterPro" id="IPR001300">
    <property type="entry name" value="Peptidase_C2_calpain_cat"/>
</dbReference>
<dbReference type="InterPro" id="IPR022683">
    <property type="entry name" value="Calpain_III"/>
</dbReference>
<evidence type="ECO:0000256" key="1">
    <source>
        <dbReference type="ARBA" id="ARBA00010193"/>
    </source>
</evidence>
<dbReference type="PROSITE" id="PS50203">
    <property type="entry name" value="CALPAIN_CAT"/>
    <property type="match status" value="1"/>
</dbReference>
<feature type="active site" evidence="5">
    <location>
        <position position="511"/>
    </location>
</feature>
<feature type="region of interest" description="Disordered" evidence="6">
    <location>
        <begin position="129"/>
        <end position="157"/>
    </location>
</feature>
<dbReference type="OrthoDB" id="167576at2759"/>
<gene>
    <name evidence="8" type="ORF">BU16DRAFT_499862</name>
</gene>
<dbReference type="GO" id="GO:0004198">
    <property type="term" value="F:calcium-dependent cysteine-type endopeptidase activity"/>
    <property type="evidence" value="ECO:0007669"/>
    <property type="project" value="InterPro"/>
</dbReference>